<dbReference type="PhylomeDB" id="A0A0G4EID6"/>
<keyword evidence="3" id="KW-1185">Reference proteome</keyword>
<dbReference type="InParanoid" id="A0A0G4EID6"/>
<dbReference type="GO" id="GO:0005739">
    <property type="term" value="C:mitochondrion"/>
    <property type="evidence" value="ECO:0007669"/>
    <property type="project" value="TreeGrafter"/>
</dbReference>
<dbReference type="Pfam" id="PF13460">
    <property type="entry name" value="NAD_binding_10"/>
    <property type="match status" value="1"/>
</dbReference>
<proteinExistence type="predicted"/>
<dbReference type="SUPFAM" id="SSF51735">
    <property type="entry name" value="NAD(P)-binding Rossmann-fold domains"/>
    <property type="match status" value="1"/>
</dbReference>
<dbReference type="OMA" id="GICEIER"/>
<dbReference type="Gene3D" id="3.40.50.720">
    <property type="entry name" value="NAD(P)-binding Rossmann-like Domain"/>
    <property type="match status" value="1"/>
</dbReference>
<dbReference type="EMBL" id="CDMY01000236">
    <property type="protein sequence ID" value="CEL95746.1"/>
    <property type="molecule type" value="Genomic_DNA"/>
</dbReference>
<evidence type="ECO:0000313" key="2">
    <source>
        <dbReference type="EMBL" id="CEL95746.1"/>
    </source>
</evidence>
<dbReference type="OrthoDB" id="10259101at2759"/>
<dbReference type="InterPro" id="IPR036291">
    <property type="entry name" value="NAD(P)-bd_dom_sf"/>
</dbReference>
<reference evidence="2 3" key="1">
    <citation type="submission" date="2014-11" db="EMBL/GenBank/DDBJ databases">
        <authorList>
            <person name="Zhu J."/>
            <person name="Qi W."/>
            <person name="Song R."/>
        </authorList>
    </citation>
    <scope>NUCLEOTIDE SEQUENCE [LARGE SCALE GENOMIC DNA]</scope>
</reference>
<dbReference type="STRING" id="1169540.A0A0G4EID6"/>
<dbReference type="InterPro" id="IPR051207">
    <property type="entry name" value="ComplexI_NDUFA9_subunit"/>
</dbReference>
<gene>
    <name evidence="2" type="ORF">Vbra_3799</name>
</gene>
<feature type="domain" description="NAD(P)-binding" evidence="1">
    <location>
        <begin position="7"/>
        <end position="156"/>
    </location>
</feature>
<dbReference type="Proteomes" id="UP000041254">
    <property type="component" value="Unassembled WGS sequence"/>
</dbReference>
<dbReference type="PANTHER" id="PTHR12126:SF16">
    <property type="entry name" value="MIOREX COMPLEX COMPONENT 2"/>
    <property type="match status" value="1"/>
</dbReference>
<organism evidence="2 3">
    <name type="scientific">Vitrella brassicaformis (strain CCMP3155)</name>
    <dbReference type="NCBI Taxonomy" id="1169540"/>
    <lineage>
        <taxon>Eukaryota</taxon>
        <taxon>Sar</taxon>
        <taxon>Alveolata</taxon>
        <taxon>Colpodellida</taxon>
        <taxon>Vitrellaceae</taxon>
        <taxon>Vitrella</taxon>
    </lineage>
</organism>
<name>A0A0G4EID6_VITBC</name>
<sequence>MKILVLGGNGFVGSQICRKAIERGIEVVSLSRRGKATDKIAKEPWAKEVQWVAGSALDPPSFRSHLETCNGVIHSIGILLENNLNKFVSGSQASGAGLSYEQVNRDTALVVAREARRLPPVQSFVFVSAKSAPPFLQRYILAKRDVENELRTYGHDELRSAFLYAGMIYHESKPGSPQMASLLKIGSAVNETMLNYVGFGLSGVDEPTDLNTLAAAAVQASIDPNIEGIVDNQRMGMLATMAEEHPRDYPPTPERR</sequence>
<evidence type="ECO:0000313" key="3">
    <source>
        <dbReference type="Proteomes" id="UP000041254"/>
    </source>
</evidence>
<dbReference type="PANTHER" id="PTHR12126">
    <property type="entry name" value="NADH-UBIQUINONE OXIDOREDUCTASE 39 KDA SUBUNIT-RELATED"/>
    <property type="match status" value="1"/>
</dbReference>
<evidence type="ECO:0000259" key="1">
    <source>
        <dbReference type="Pfam" id="PF13460"/>
    </source>
</evidence>
<protein>
    <recommendedName>
        <fullName evidence="1">NAD(P)-binding domain-containing protein</fullName>
    </recommendedName>
</protein>
<dbReference type="GO" id="GO:0044877">
    <property type="term" value="F:protein-containing complex binding"/>
    <property type="evidence" value="ECO:0007669"/>
    <property type="project" value="TreeGrafter"/>
</dbReference>
<accession>A0A0G4EID6</accession>
<dbReference type="InterPro" id="IPR016040">
    <property type="entry name" value="NAD(P)-bd_dom"/>
</dbReference>
<dbReference type="VEuPathDB" id="CryptoDB:Vbra_3799"/>
<dbReference type="AlphaFoldDB" id="A0A0G4EID6"/>